<feature type="region of interest" description="Disordered" evidence="2">
    <location>
        <begin position="122"/>
        <end position="147"/>
    </location>
</feature>
<dbReference type="SUPFAM" id="SSF81901">
    <property type="entry name" value="HCP-like"/>
    <property type="match status" value="1"/>
</dbReference>
<dbReference type="SMART" id="SM00671">
    <property type="entry name" value="SEL1"/>
    <property type="match status" value="4"/>
</dbReference>
<evidence type="ECO:0008006" key="5">
    <source>
        <dbReference type="Google" id="ProtNLM"/>
    </source>
</evidence>
<feature type="region of interest" description="Disordered" evidence="2">
    <location>
        <begin position="169"/>
        <end position="219"/>
    </location>
</feature>
<comment type="similarity">
    <text evidence="1">Belongs to the sel-1 family.</text>
</comment>
<dbReference type="EMBL" id="JAAAIM010001026">
    <property type="protein sequence ID" value="KAG0282656.1"/>
    <property type="molecule type" value="Genomic_DNA"/>
</dbReference>
<dbReference type="PANTHER" id="PTHR11102">
    <property type="entry name" value="SEL-1-LIKE PROTEIN"/>
    <property type="match status" value="1"/>
</dbReference>
<evidence type="ECO:0000313" key="3">
    <source>
        <dbReference type="EMBL" id="KAG0282656.1"/>
    </source>
</evidence>
<proteinExistence type="inferred from homology"/>
<evidence type="ECO:0000256" key="1">
    <source>
        <dbReference type="ARBA" id="ARBA00038101"/>
    </source>
</evidence>
<dbReference type="InterPro" id="IPR006597">
    <property type="entry name" value="Sel1-like"/>
</dbReference>
<dbReference type="InterPro" id="IPR011990">
    <property type="entry name" value="TPR-like_helical_dom_sf"/>
</dbReference>
<evidence type="ECO:0000313" key="4">
    <source>
        <dbReference type="Proteomes" id="UP001194696"/>
    </source>
</evidence>
<reference evidence="3 4" key="1">
    <citation type="journal article" date="2020" name="Fungal Divers.">
        <title>Resolving the Mortierellaceae phylogeny through synthesis of multi-gene phylogenetics and phylogenomics.</title>
        <authorList>
            <person name="Vandepol N."/>
            <person name="Liber J."/>
            <person name="Desiro A."/>
            <person name="Na H."/>
            <person name="Kennedy M."/>
            <person name="Barry K."/>
            <person name="Grigoriev I.V."/>
            <person name="Miller A.N."/>
            <person name="O'Donnell K."/>
            <person name="Stajich J.E."/>
            <person name="Bonito G."/>
        </authorList>
    </citation>
    <scope>NUCLEOTIDE SEQUENCE [LARGE SCALE GENOMIC DNA]</scope>
    <source>
        <strain evidence="3 4">AD045</strain>
    </source>
</reference>
<organism evidence="3 4">
    <name type="scientific">Linnemannia gamsii</name>
    <dbReference type="NCBI Taxonomy" id="64522"/>
    <lineage>
        <taxon>Eukaryota</taxon>
        <taxon>Fungi</taxon>
        <taxon>Fungi incertae sedis</taxon>
        <taxon>Mucoromycota</taxon>
        <taxon>Mortierellomycotina</taxon>
        <taxon>Mortierellomycetes</taxon>
        <taxon>Mortierellales</taxon>
        <taxon>Mortierellaceae</taxon>
        <taxon>Linnemannia</taxon>
    </lineage>
</organism>
<accession>A0ABQ7JPQ6</accession>
<feature type="compositionally biased region" description="Polar residues" evidence="2">
    <location>
        <begin position="205"/>
        <end position="219"/>
    </location>
</feature>
<sequence>MILEDSSSCNQAVRRVYENEDLNTTTSLSKVFYLECNYDDVSAKDIILWDDILAAFKDVVHARSGAKILPFLKGRNFKTLDPLRIAAVPGVTLDVIVTGQLVRPESTSSQAQTKTLLKEMSLESPLNSPPRTPQKHGSASFNNPVTNAVERNPAYGLVEEALENYNHIDNPATAPRCRRPQETPNNQSPVHEDDDDDDDKAQYSPKKTPQNTLTPQEDASITILFCTDPDESSEQKDPVGQRRVGYLYDNGLGVNQSYSTAVEWFLLAAEQGDPQAQRNIGFMYYHGRGVPQNHSKAMDWFQKAANQGNAAAHYNVGLLYEHGLGVSQDFDKAVEWYFKAADKNDPDSLFKFGYFYDNGFGVTQNYSAAMESYLKAAEQGNPQAERNIEVV</sequence>
<dbReference type="InterPro" id="IPR050767">
    <property type="entry name" value="Sel1_AlgK"/>
</dbReference>
<comment type="caution">
    <text evidence="3">The sequence shown here is derived from an EMBL/GenBank/DDBJ whole genome shotgun (WGS) entry which is preliminary data.</text>
</comment>
<gene>
    <name evidence="3" type="ORF">BGZ96_000260</name>
</gene>
<keyword evidence="4" id="KW-1185">Reference proteome</keyword>
<evidence type="ECO:0000256" key="2">
    <source>
        <dbReference type="SAM" id="MobiDB-lite"/>
    </source>
</evidence>
<dbReference type="Pfam" id="PF08238">
    <property type="entry name" value="Sel1"/>
    <property type="match status" value="4"/>
</dbReference>
<feature type="compositionally biased region" description="Polar residues" evidence="2">
    <location>
        <begin position="135"/>
        <end position="146"/>
    </location>
</feature>
<dbReference type="Gene3D" id="1.25.40.10">
    <property type="entry name" value="Tetratricopeptide repeat domain"/>
    <property type="match status" value="1"/>
</dbReference>
<protein>
    <recommendedName>
        <fullName evidence="5">HCP-like protein</fullName>
    </recommendedName>
</protein>
<dbReference type="PANTHER" id="PTHR11102:SF160">
    <property type="entry name" value="ERAD-ASSOCIATED E3 UBIQUITIN-PROTEIN LIGASE COMPONENT HRD3"/>
    <property type="match status" value="1"/>
</dbReference>
<dbReference type="Proteomes" id="UP001194696">
    <property type="component" value="Unassembled WGS sequence"/>
</dbReference>
<name>A0ABQ7JPQ6_9FUNG</name>